<organism evidence="4 5">
    <name type="scientific">Triparma laevis f. longispina</name>
    <dbReference type="NCBI Taxonomy" id="1714387"/>
    <lineage>
        <taxon>Eukaryota</taxon>
        <taxon>Sar</taxon>
        <taxon>Stramenopiles</taxon>
        <taxon>Ochrophyta</taxon>
        <taxon>Bolidophyceae</taxon>
        <taxon>Parmales</taxon>
        <taxon>Triparmaceae</taxon>
        <taxon>Triparma</taxon>
    </lineage>
</organism>
<dbReference type="Proteomes" id="UP001165122">
    <property type="component" value="Unassembled WGS sequence"/>
</dbReference>
<dbReference type="PANTHER" id="PTHR10845:SF192">
    <property type="entry name" value="DOUBLE HIT, ISOFORM B"/>
    <property type="match status" value="1"/>
</dbReference>
<dbReference type="AlphaFoldDB" id="A0A9W7FRN5"/>
<dbReference type="OrthoDB" id="203965at2759"/>
<evidence type="ECO:0000313" key="4">
    <source>
        <dbReference type="EMBL" id="GMI16831.1"/>
    </source>
</evidence>
<dbReference type="Pfam" id="PF00615">
    <property type="entry name" value="RGS"/>
    <property type="match status" value="1"/>
</dbReference>
<dbReference type="PROSITE" id="PS50132">
    <property type="entry name" value="RGS"/>
    <property type="match status" value="1"/>
</dbReference>
<feature type="domain" description="RGS" evidence="3">
    <location>
        <begin position="260"/>
        <end position="397"/>
    </location>
</feature>
<evidence type="ECO:0000259" key="2">
    <source>
        <dbReference type="PROSITE" id="PS50042"/>
    </source>
</evidence>
<dbReference type="InterPro" id="IPR014710">
    <property type="entry name" value="RmlC-like_jellyroll"/>
</dbReference>
<dbReference type="InterPro" id="IPR018490">
    <property type="entry name" value="cNMP-bd_dom_sf"/>
</dbReference>
<dbReference type="SMART" id="SM00315">
    <property type="entry name" value="RGS"/>
    <property type="match status" value="1"/>
</dbReference>
<dbReference type="EMBL" id="BRXW01000267">
    <property type="protein sequence ID" value="GMI16831.1"/>
    <property type="molecule type" value="Genomic_DNA"/>
</dbReference>
<dbReference type="CDD" id="cd07440">
    <property type="entry name" value="RGS"/>
    <property type="match status" value="1"/>
</dbReference>
<dbReference type="Gene3D" id="2.60.120.10">
    <property type="entry name" value="Jelly Rolls"/>
    <property type="match status" value="1"/>
</dbReference>
<dbReference type="InterPro" id="IPR044926">
    <property type="entry name" value="RGS_subdomain_2"/>
</dbReference>
<dbReference type="Gene3D" id="1.10.167.10">
    <property type="entry name" value="Regulator of G-protein Signalling 4, domain 2"/>
    <property type="match status" value="1"/>
</dbReference>
<name>A0A9W7FRN5_9STRA</name>
<sequence>MADMEKFDAFLSSNSSLKPQIEAITHSNISDVMKPLPFLKGIKDTQRNMLAAMCRYEALDANETVFREGDEGDKLYILLHGSCNVVSYRDVASEGRGFRKTMQTQNGELFSDDPSSPRGDENLNPDGGRDTPGGKERVLLATLKKGDYFGETALMVNIPRTTTVTTNEKSLFVTIGKHEFHNFIRVCPDVNFRMQQVMKDRMMSKMSLVDEEHHERTATVIANKHSILMSIGGDVFHKLFDENPQALVEFRLRIQREKAELKHILSHKIGMVVFETFLRKELADENIMFYKAVNEYKLAKKPISEMKPGDQVISPSRRRTSRAIYEQFISQKADTQVNIPGKMRKQIESMAIGENTPLPEETVPIDVFDKAEEEIYKLMVRDNYARFKKTEEFRQFFQTLGIFIN</sequence>
<evidence type="ECO:0008006" key="6">
    <source>
        <dbReference type="Google" id="ProtNLM"/>
    </source>
</evidence>
<dbReference type="CDD" id="cd00038">
    <property type="entry name" value="CAP_ED"/>
    <property type="match status" value="1"/>
</dbReference>
<dbReference type="InterPro" id="IPR000595">
    <property type="entry name" value="cNMP-bd_dom"/>
</dbReference>
<dbReference type="Pfam" id="PF00027">
    <property type="entry name" value="cNMP_binding"/>
    <property type="match status" value="1"/>
</dbReference>
<dbReference type="InterPro" id="IPR036305">
    <property type="entry name" value="RGS_sf"/>
</dbReference>
<feature type="region of interest" description="Disordered" evidence="1">
    <location>
        <begin position="97"/>
        <end position="135"/>
    </location>
</feature>
<dbReference type="SMART" id="SM00100">
    <property type="entry name" value="cNMP"/>
    <property type="match status" value="1"/>
</dbReference>
<dbReference type="PANTHER" id="PTHR10845">
    <property type="entry name" value="REGULATOR OF G PROTEIN SIGNALING"/>
    <property type="match status" value="1"/>
</dbReference>
<dbReference type="InterPro" id="IPR016137">
    <property type="entry name" value="RGS"/>
</dbReference>
<evidence type="ECO:0000313" key="5">
    <source>
        <dbReference type="Proteomes" id="UP001165122"/>
    </source>
</evidence>
<reference evidence="5" key="1">
    <citation type="journal article" date="2023" name="Commun. Biol.">
        <title>Genome analysis of Parmales, the sister group of diatoms, reveals the evolutionary specialization of diatoms from phago-mixotrophs to photoautotrophs.</title>
        <authorList>
            <person name="Ban H."/>
            <person name="Sato S."/>
            <person name="Yoshikawa S."/>
            <person name="Yamada K."/>
            <person name="Nakamura Y."/>
            <person name="Ichinomiya M."/>
            <person name="Sato N."/>
            <person name="Blanc-Mathieu R."/>
            <person name="Endo H."/>
            <person name="Kuwata A."/>
            <person name="Ogata H."/>
        </authorList>
    </citation>
    <scope>NUCLEOTIDE SEQUENCE [LARGE SCALE GENOMIC DNA]</scope>
    <source>
        <strain evidence="5">NIES 3700</strain>
    </source>
</reference>
<proteinExistence type="predicted"/>
<dbReference type="SUPFAM" id="SSF51206">
    <property type="entry name" value="cAMP-binding domain-like"/>
    <property type="match status" value="1"/>
</dbReference>
<protein>
    <recommendedName>
        <fullName evidence="6">Cyclic nucleotide-binding domain-containing protein</fullName>
    </recommendedName>
</protein>
<comment type="caution">
    <text evidence="4">The sequence shown here is derived from an EMBL/GenBank/DDBJ whole genome shotgun (WGS) entry which is preliminary data.</text>
</comment>
<gene>
    <name evidence="4" type="ORF">TrLO_g6219</name>
</gene>
<accession>A0A9W7FRN5</accession>
<dbReference type="PROSITE" id="PS50042">
    <property type="entry name" value="CNMP_BINDING_3"/>
    <property type="match status" value="1"/>
</dbReference>
<evidence type="ECO:0000256" key="1">
    <source>
        <dbReference type="SAM" id="MobiDB-lite"/>
    </source>
</evidence>
<evidence type="ECO:0000259" key="3">
    <source>
        <dbReference type="PROSITE" id="PS50132"/>
    </source>
</evidence>
<dbReference type="PRINTS" id="PR01301">
    <property type="entry name" value="RGSPROTEIN"/>
</dbReference>
<feature type="domain" description="Cyclic nucleotide-binding" evidence="2">
    <location>
        <begin position="38"/>
        <end position="201"/>
    </location>
</feature>
<keyword evidence="5" id="KW-1185">Reference proteome</keyword>
<dbReference type="SUPFAM" id="SSF48097">
    <property type="entry name" value="Regulator of G-protein signaling, RGS"/>
    <property type="match status" value="1"/>
</dbReference>